<organism evidence="1 2">
    <name type="scientific">Pleurotus cornucopiae</name>
    <name type="common">Cornucopia mushroom</name>
    <dbReference type="NCBI Taxonomy" id="5321"/>
    <lineage>
        <taxon>Eukaryota</taxon>
        <taxon>Fungi</taxon>
        <taxon>Dikarya</taxon>
        <taxon>Basidiomycota</taxon>
        <taxon>Agaricomycotina</taxon>
        <taxon>Agaricomycetes</taxon>
        <taxon>Agaricomycetidae</taxon>
        <taxon>Agaricales</taxon>
        <taxon>Pleurotineae</taxon>
        <taxon>Pleurotaceae</taxon>
        <taxon>Pleurotus</taxon>
    </lineage>
</organism>
<evidence type="ECO:0000313" key="2">
    <source>
        <dbReference type="Proteomes" id="UP000824881"/>
    </source>
</evidence>
<comment type="caution">
    <text evidence="1">The sequence shown here is derived from an EMBL/GenBank/DDBJ whole genome shotgun (WGS) entry which is preliminary data.</text>
</comment>
<name>A0ACB7IGY5_PLECO</name>
<dbReference type="Proteomes" id="UP000824881">
    <property type="component" value="Unassembled WGS sequence"/>
</dbReference>
<evidence type="ECO:0000313" key="1">
    <source>
        <dbReference type="EMBL" id="KAG9217559.1"/>
    </source>
</evidence>
<keyword evidence="2" id="KW-1185">Reference proteome</keyword>
<accession>A0ACB7IGY5</accession>
<reference evidence="1 2" key="1">
    <citation type="journal article" date="2021" name="Appl. Environ. Microbiol.">
        <title>Genetic linkage and physical mapping for an oyster mushroom Pleurotus cornucopiae and QTL analysis for the trait cap color.</title>
        <authorList>
            <person name="Zhang Y."/>
            <person name="Gao W."/>
            <person name="Sonnenberg A."/>
            <person name="Chen Q."/>
            <person name="Zhang J."/>
            <person name="Huang C."/>
        </authorList>
    </citation>
    <scope>NUCLEOTIDE SEQUENCE [LARGE SCALE GENOMIC DNA]</scope>
    <source>
        <strain evidence="1">CCMSSC00406</strain>
    </source>
</reference>
<dbReference type="EMBL" id="WQMT02000011">
    <property type="protein sequence ID" value="KAG9217559.1"/>
    <property type="molecule type" value="Genomic_DNA"/>
</dbReference>
<sequence>MPVTTAITGSSIDEYNAQIIDCSVNIQNFAREVANDIPPQASSISLCIDEALALEKAAKEALEDAPRSGMTTIDILLQSDAYLQASHHRLKLLLVLNYNPVALNKLFRRYEQHRVKFNELMVRTAETSWFKRWFSLGDRVAARDILVEMRMSQNTLLRCRLSRTPLVKQQPIRRYNSASGQEQGTVNCHLRTNISRSLVGYGLSSPSSSPRPGSANMHPEFAPIAIIAALSLLLPLPWHWRARNIATLSIIAWLFITNIIYAVGAVVWGDNADIVIPVWCDITTKIIIGTNFALPAACLCICMHLEQVASVRVAYATARDRKRRQIFEALMCFGLPAIFMALHYIVQGHRFDIIEEYGCRPTTYISIPGILIVYVPPLIMAVATLVFAALALRHFLKRRVTFAMHLAASNSALNTSRYLRLMMMALAEMFTSIALTVYTLWVTLVGVPIRPWTTWDDVHSDWLRIDSYYTIATPPILVKSYYGLWWVIPASTFMFVAFFAFGKEAVDEYKKCLLWVASTIFRMAPKKRSLPKGVFAKLSFGSSNKDAIPISMKKPVTDTTTTTSSSQIPSYKLPSPPSYTRRSRDDISSYYQTDTDSVSETCHADLEAHPLPTTPTSYAPTTPSTYGLPRTPFTPDFLQVDPNTPLPAPAAARTTTTAHAPHPDSNANTQTRQVPGHNPFRPLSYPSYEASQRKVLVGGM</sequence>
<gene>
    <name evidence="1" type="ORF">CCMSSC00406_0008486</name>
</gene>
<protein>
    <submittedName>
        <fullName evidence="1">Uncharacterized protein</fullName>
    </submittedName>
</protein>
<proteinExistence type="predicted"/>